<evidence type="ECO:0000313" key="4">
    <source>
        <dbReference type="Proteomes" id="UP000463138"/>
    </source>
</evidence>
<feature type="transmembrane region" description="Helical" evidence="1">
    <location>
        <begin position="97"/>
        <end position="115"/>
    </location>
</feature>
<dbReference type="InterPro" id="IPR018764">
    <property type="entry name" value="RskA_C"/>
</dbReference>
<dbReference type="GO" id="GO:0016989">
    <property type="term" value="F:sigma factor antagonist activity"/>
    <property type="evidence" value="ECO:0007669"/>
    <property type="project" value="TreeGrafter"/>
</dbReference>
<gene>
    <name evidence="3" type="ORF">DT594_16545</name>
</gene>
<name>A0A7V7GRZ5_9GAMM</name>
<protein>
    <submittedName>
        <fullName evidence="3">Anti-sigma factor</fullName>
    </submittedName>
</protein>
<evidence type="ECO:0000313" key="3">
    <source>
        <dbReference type="EMBL" id="KAA0691841.1"/>
    </source>
</evidence>
<dbReference type="PANTHER" id="PTHR37461:SF1">
    <property type="entry name" value="ANTI-SIGMA-K FACTOR RSKA"/>
    <property type="match status" value="1"/>
</dbReference>
<feature type="domain" description="Anti-sigma K factor RskA C-terminal" evidence="2">
    <location>
        <begin position="105"/>
        <end position="229"/>
    </location>
</feature>
<dbReference type="PANTHER" id="PTHR37461">
    <property type="entry name" value="ANTI-SIGMA-K FACTOR RSKA"/>
    <property type="match status" value="1"/>
</dbReference>
<accession>A0A7V7GRZ5</accession>
<organism evidence="3 4">
    <name type="scientific">Halopseudomonas laoshanensis</name>
    <dbReference type="NCBI Taxonomy" id="2268758"/>
    <lineage>
        <taxon>Bacteria</taxon>
        <taxon>Pseudomonadati</taxon>
        <taxon>Pseudomonadota</taxon>
        <taxon>Gammaproteobacteria</taxon>
        <taxon>Pseudomonadales</taxon>
        <taxon>Pseudomonadaceae</taxon>
        <taxon>Halopseudomonas</taxon>
    </lineage>
</organism>
<dbReference type="EMBL" id="QOVF01000007">
    <property type="protein sequence ID" value="KAA0691841.1"/>
    <property type="molecule type" value="Genomic_DNA"/>
</dbReference>
<dbReference type="Pfam" id="PF10099">
    <property type="entry name" value="RskA_C"/>
    <property type="match status" value="1"/>
</dbReference>
<dbReference type="Proteomes" id="UP000463138">
    <property type="component" value="Unassembled WGS sequence"/>
</dbReference>
<sequence length="241" mass="25969">MIPTSPADRRALIGEYVLGLLGEPEATEVRELIEADKDAARMALEWERHLLELADELPAQTPAPNTWERIQQSLGWLPAESSRSADSPAARWWNSLGLWRLTTGALALLVLLSWLPGVLRDQAPAGATYTAVLQQPGEAASPGWVVNIDAEGTLSLVSLVEDQIPEDRSVQFWTLIDPAEGPRSLGLIEPGEQVTLNAEQIGAVQAGQLFELTLEPAGGSPLDRPTGEVLYIGRAVLTASN</sequence>
<evidence type="ECO:0000256" key="1">
    <source>
        <dbReference type="SAM" id="Phobius"/>
    </source>
</evidence>
<dbReference type="GO" id="GO:0005886">
    <property type="term" value="C:plasma membrane"/>
    <property type="evidence" value="ECO:0007669"/>
    <property type="project" value="InterPro"/>
</dbReference>
<dbReference type="RefSeq" id="WP_149333960.1">
    <property type="nucleotide sequence ID" value="NZ_QOVF01000007.1"/>
</dbReference>
<evidence type="ECO:0000259" key="2">
    <source>
        <dbReference type="Pfam" id="PF10099"/>
    </source>
</evidence>
<keyword evidence="4" id="KW-1185">Reference proteome</keyword>
<reference evidence="3 4" key="1">
    <citation type="submission" date="2018-07" db="EMBL/GenBank/DDBJ databases">
        <title>Pseudomonas laoshanensis sp. nov., isolated from soil.</title>
        <authorList>
            <person name="Sun J."/>
            <person name="Yu L."/>
            <person name="Wang M."/>
            <person name="Zhang C."/>
        </authorList>
    </citation>
    <scope>NUCLEOTIDE SEQUENCE [LARGE SCALE GENOMIC DNA]</scope>
    <source>
        <strain evidence="3 4">Y22</strain>
    </source>
</reference>
<dbReference type="OrthoDB" id="5298046at2"/>
<proteinExistence type="predicted"/>
<comment type="caution">
    <text evidence="3">The sequence shown here is derived from an EMBL/GenBank/DDBJ whole genome shotgun (WGS) entry which is preliminary data.</text>
</comment>
<keyword evidence="1" id="KW-0812">Transmembrane</keyword>
<dbReference type="InterPro" id="IPR051474">
    <property type="entry name" value="Anti-sigma-K/W_factor"/>
</dbReference>
<keyword evidence="1" id="KW-1133">Transmembrane helix</keyword>
<dbReference type="GO" id="GO:0006417">
    <property type="term" value="P:regulation of translation"/>
    <property type="evidence" value="ECO:0007669"/>
    <property type="project" value="TreeGrafter"/>
</dbReference>
<keyword evidence="1" id="KW-0472">Membrane</keyword>
<dbReference type="AlphaFoldDB" id="A0A7V7GRZ5"/>